<dbReference type="PANTHER" id="PTHR38248">
    <property type="entry name" value="FUNK1 6"/>
    <property type="match status" value="1"/>
</dbReference>
<organism evidence="3 4">
    <name type="scientific">Hericium alpestre</name>
    <dbReference type="NCBI Taxonomy" id="135208"/>
    <lineage>
        <taxon>Eukaryota</taxon>
        <taxon>Fungi</taxon>
        <taxon>Dikarya</taxon>
        <taxon>Basidiomycota</taxon>
        <taxon>Agaricomycotina</taxon>
        <taxon>Agaricomycetes</taxon>
        <taxon>Russulales</taxon>
        <taxon>Hericiaceae</taxon>
        <taxon>Hericium</taxon>
    </lineage>
</organism>
<feature type="region of interest" description="Disordered" evidence="1">
    <location>
        <begin position="60"/>
        <end position="82"/>
    </location>
</feature>
<dbReference type="InterPro" id="IPR040976">
    <property type="entry name" value="Pkinase_fungal"/>
</dbReference>
<feature type="compositionally biased region" description="Polar residues" evidence="1">
    <location>
        <begin position="397"/>
        <end position="407"/>
    </location>
</feature>
<dbReference type="AlphaFoldDB" id="A0A4Y9ZPL0"/>
<gene>
    <name evidence="3" type="ORF">EWM64_g8575</name>
</gene>
<accession>A0A4Y9ZPL0</accession>
<evidence type="ECO:0000313" key="4">
    <source>
        <dbReference type="Proteomes" id="UP000298061"/>
    </source>
</evidence>
<dbReference type="Proteomes" id="UP000298061">
    <property type="component" value="Unassembled WGS sequence"/>
</dbReference>
<evidence type="ECO:0000259" key="2">
    <source>
        <dbReference type="Pfam" id="PF17667"/>
    </source>
</evidence>
<feature type="domain" description="Fungal-type protein kinase" evidence="2">
    <location>
        <begin position="2"/>
        <end position="106"/>
    </location>
</feature>
<protein>
    <recommendedName>
        <fullName evidence="2">Fungal-type protein kinase domain-containing protein</fullName>
    </recommendedName>
</protein>
<dbReference type="OrthoDB" id="3268633at2759"/>
<reference evidence="3 4" key="1">
    <citation type="submission" date="2019-02" db="EMBL/GenBank/DDBJ databases">
        <title>Genome sequencing of the rare red list fungi Hericium alpestre (H. flagellum).</title>
        <authorList>
            <person name="Buettner E."/>
            <person name="Kellner H."/>
        </authorList>
    </citation>
    <scope>NUCLEOTIDE SEQUENCE [LARGE SCALE GENOMIC DNA]</scope>
    <source>
        <strain evidence="3 4">DSM 108284</strain>
    </source>
</reference>
<comment type="caution">
    <text evidence="3">The sequence shown here is derived from an EMBL/GenBank/DDBJ whole genome shotgun (WGS) entry which is preliminary data.</text>
</comment>
<evidence type="ECO:0000256" key="1">
    <source>
        <dbReference type="SAM" id="MobiDB-lite"/>
    </source>
</evidence>
<evidence type="ECO:0000313" key="3">
    <source>
        <dbReference type="EMBL" id="TFY75438.1"/>
    </source>
</evidence>
<name>A0A4Y9ZPL0_9AGAM</name>
<feature type="compositionally biased region" description="Low complexity" evidence="1">
    <location>
        <begin position="360"/>
        <end position="386"/>
    </location>
</feature>
<dbReference type="EMBL" id="SFCI01001572">
    <property type="protein sequence ID" value="TFY75438.1"/>
    <property type="molecule type" value="Genomic_DNA"/>
</dbReference>
<sequence>MGNIIITGLEAPNRGILIDLDNAIVLKDHKALIDDERTGTIAFMSYEILANTPYFAGSVKGGPAGDEKPSSMELEDESEESKELEGVAHGAVHDLESFFWVLCWLCVAREGPGRARHFSADGLNEEQKAQAMQIQTAIALTFEQKSITGIADRKKNILTEMGGFTKFILNSFTPYFKPLKKLLRWLHGDLHYAYKDRNFNGLHEKFLEYLIVAEQSPILQDWEQKDEYNDMWKNVSDLRREAATVWDSPKPERIAQPNEATSSSNMRTGSKRRRADEELEPIAEQPEDESSSASSEERNTTSAARKRQRTAGSSQDQQSEDAESATADDARSSSPLRGKGKAAKKAGKAKIAETKKAAAKTKATTSKMKATTAEAKAKAAETAAKTPARRSARLAQSKDNSSRSGRR</sequence>
<feature type="compositionally biased region" description="Basic residues" evidence="1">
    <location>
        <begin position="338"/>
        <end position="348"/>
    </location>
</feature>
<dbReference type="STRING" id="135208.A0A4Y9ZPL0"/>
<feature type="compositionally biased region" description="Polar residues" evidence="1">
    <location>
        <begin position="258"/>
        <end position="268"/>
    </location>
</feature>
<feature type="region of interest" description="Disordered" evidence="1">
    <location>
        <begin position="243"/>
        <end position="407"/>
    </location>
</feature>
<dbReference type="PANTHER" id="PTHR38248:SF2">
    <property type="entry name" value="FUNK1 11"/>
    <property type="match status" value="1"/>
</dbReference>
<feature type="compositionally biased region" description="Acidic residues" evidence="1">
    <location>
        <begin position="277"/>
        <end position="290"/>
    </location>
</feature>
<proteinExistence type="predicted"/>
<dbReference type="Pfam" id="PF17667">
    <property type="entry name" value="Pkinase_fungal"/>
    <property type="match status" value="1"/>
</dbReference>
<keyword evidence="4" id="KW-1185">Reference proteome</keyword>